<dbReference type="EMBL" id="QYBA01000143">
    <property type="protein sequence ID" value="TKY91708.1"/>
    <property type="molecule type" value="Genomic_DNA"/>
</dbReference>
<evidence type="ECO:0000313" key="2">
    <source>
        <dbReference type="Proteomes" id="UP000315423"/>
    </source>
</evidence>
<proteinExistence type="predicted"/>
<evidence type="ECO:0000313" key="1">
    <source>
        <dbReference type="EMBL" id="TKY91708.1"/>
    </source>
</evidence>
<accession>A0AC61SAV2</accession>
<reference evidence="1" key="1">
    <citation type="submission" date="2018-09" db="EMBL/GenBank/DDBJ databases">
        <title>A genomic encyclopedia of anaerobic methanotrophic archaea.</title>
        <authorList>
            <person name="Skennerton C.T."/>
            <person name="Chadwick G.L."/>
            <person name="Laso-Perez R."/>
            <person name="Leu A.O."/>
            <person name="Speth D.R."/>
            <person name="Yu H."/>
            <person name="Morgan-Lang C."/>
            <person name="Hatzenpichler R."/>
            <person name="Goudeau D."/>
            <person name="Malmstrom R."/>
            <person name="Woyke T."/>
            <person name="Hallam S."/>
            <person name="Tyson G.W."/>
            <person name="Wegener G."/>
            <person name="Boetius A."/>
            <person name="Orphan V.J."/>
        </authorList>
    </citation>
    <scope>NUCLEOTIDE SEQUENCE</scope>
    <source>
        <strain evidence="1">CONS3730D10UFb2</strain>
    </source>
</reference>
<feature type="non-terminal residue" evidence="1">
    <location>
        <position position="1"/>
    </location>
</feature>
<protein>
    <submittedName>
        <fullName evidence="1">N-acetylneuraminate synthase</fullName>
    </submittedName>
</protein>
<gene>
    <name evidence="1" type="ORF">C5S46_04405</name>
</gene>
<name>A0AC61SAV2_9EURY</name>
<organism evidence="1 2">
    <name type="scientific">Candidatus Methanomarinus sp</name>
    <dbReference type="NCBI Taxonomy" id="3386244"/>
    <lineage>
        <taxon>Archaea</taxon>
        <taxon>Methanobacteriati</taxon>
        <taxon>Methanobacteriota</taxon>
        <taxon>Stenosarchaea group</taxon>
        <taxon>Methanomicrobia</taxon>
        <taxon>Methanosarcinales</taxon>
        <taxon>ANME-2 cluster</taxon>
        <taxon>Candidatus Methanocomedenaceae</taxon>
        <taxon>Candidatus Methanomarinus</taxon>
    </lineage>
</organism>
<sequence length="179" mass="19599">IHSTGNENIALLHCVASYPTKPEDVNLNVIRTLKQEFHVPIGFSDHTMEISVPIGAVTLGANIIEKHFTLDRNLEGPDHPYALDPDELAAMVKGIRDVEKALGSGIKNIADSEMQGLVEGRRSIFAKVNISKGTTITSDMLAILRPAVGIAPKNVEKIIGKKARKDIKSYEPILWNIIQ</sequence>
<comment type="caution">
    <text evidence="1">The sequence shown here is derived from an EMBL/GenBank/DDBJ whole genome shotgun (WGS) entry which is preliminary data.</text>
</comment>
<dbReference type="Proteomes" id="UP000315423">
    <property type="component" value="Unassembled WGS sequence"/>
</dbReference>